<feature type="compositionally biased region" description="Basic and acidic residues" evidence="5">
    <location>
        <begin position="436"/>
        <end position="447"/>
    </location>
</feature>
<dbReference type="AlphaFoldDB" id="A0A8H7CHY3"/>
<evidence type="ECO:0000259" key="6">
    <source>
        <dbReference type="PROSITE" id="PS50011"/>
    </source>
</evidence>
<dbReference type="Proteomes" id="UP000623467">
    <property type="component" value="Unassembled WGS sequence"/>
</dbReference>
<dbReference type="EMBL" id="JACAZH010000038">
    <property type="protein sequence ID" value="KAF7336073.1"/>
    <property type="molecule type" value="Genomic_DNA"/>
</dbReference>
<feature type="compositionally biased region" description="Basic and acidic residues" evidence="5">
    <location>
        <begin position="344"/>
        <end position="360"/>
    </location>
</feature>
<dbReference type="InterPro" id="IPR051681">
    <property type="entry name" value="Ser/Thr_Kinases-Pseudokinases"/>
</dbReference>
<proteinExistence type="predicted"/>
<dbReference type="PROSITE" id="PS50011">
    <property type="entry name" value="PROTEIN_KINASE_DOM"/>
    <property type="match status" value="1"/>
</dbReference>
<sequence length="984" mass="107270">MSVATVTGIVSRPAPPRSLVISPNLDALLEHDERVRRAQSSAVPHGLPPPPRRPPVPVQRSPGSPQLFSPPAPLPPLAVPAQRSPVLPPGLDHDDQRSNTPQSVDSNPYINPAPQWVDTTPVATAPVPISPPPRTSSFGQGVKRDAGMDGRGFDVGVGRGQTTSNNNNNNAPVVHRQSDGSSHSQFDSEKGNVKDKRENEEMSLSPSLRPSRSKGKPIKRRGTITSTSTTNSTPSRDTSPPVFEPVRKQRSARFLSVSSASSDSERIDLFSPSNQDFDSELAEGPSVVAAPPSPLPHPPSKSQLVRDPRKARSVSDPQPRDKSGPQSNDKGRAVYLSQQQPEDVDLRRSIEASLTDEGRGRAAAHRRPPWYATRHTRGTHDAPAPTGREKRVSADSFEERHAPKPMINGTSEHGDSIERDFLDLSEDDESGQDSNAQHREIEPKDSPRLPGPTQISPSAPSIGSSPQFPLQPTAVQVFQRTSVLLDILFSFPKKRSPIHEVDPDIRSGSQDSSLEDLSKSGSSSSGSPSVTPSTSPEPLVVAISTAPTSPHPLPQLPSQWPHEWTAERTDPHDKRRPINHTSSATESESNVSAGSSEGPPSWKTEAYIDSLLAGWERRRPLLSMVMLPDADRPGLSGAQVHQSLADVEAQISALLIHIIGSREARCAAQRLESDRAQAFMDALQDALDRGTLPDSRSRSKARHLMQKVFEAKEQLPSSLFIEGVNDHDEHPTFGGGFGDVYQASYQGKMVALKRIRTFTADSTTHRNRLQFYKEALVWQGLRHRFILPLLGIDRSTFAPSFCMVSPWMKHGTVLKYLRDHGREGRVNRLLLEIAQGLDYLHSMNIVHGDLRGNNVLVSDERNACLSDFGLAASIDDADSTTAGATSSSNRAGSIRWFAPELIEPTNFGCTKFIRTKASDVYAYACVCLELYTGHPPFSHLQDVAAMLRVIRGERPEQPPYHASGTMAAGHLGMDGGFSRSAYHP</sequence>
<keyword evidence="3 7" id="KW-0418">Kinase</keyword>
<feature type="compositionally biased region" description="Basic and acidic residues" evidence="5">
    <location>
        <begin position="142"/>
        <end position="152"/>
    </location>
</feature>
<dbReference type="PANTHER" id="PTHR44329">
    <property type="entry name" value="SERINE/THREONINE-PROTEIN KINASE TNNI3K-RELATED"/>
    <property type="match status" value="1"/>
</dbReference>
<dbReference type="OrthoDB" id="28230at2759"/>
<feature type="compositionally biased region" description="Pro residues" evidence="5">
    <location>
        <begin position="46"/>
        <end position="57"/>
    </location>
</feature>
<comment type="caution">
    <text evidence="7">The sequence shown here is derived from an EMBL/GenBank/DDBJ whole genome shotgun (WGS) entry which is preliminary data.</text>
</comment>
<feature type="compositionally biased region" description="Basic and acidic residues" evidence="5">
    <location>
        <begin position="186"/>
        <end position="200"/>
    </location>
</feature>
<feature type="compositionally biased region" description="Low complexity" evidence="5">
    <location>
        <begin position="455"/>
        <end position="466"/>
    </location>
</feature>
<keyword evidence="2" id="KW-0547">Nucleotide-binding</keyword>
<evidence type="ECO:0000313" key="7">
    <source>
        <dbReference type="EMBL" id="KAF7336073.1"/>
    </source>
</evidence>
<feature type="region of interest" description="Disordered" evidence="5">
    <location>
        <begin position="495"/>
        <end position="537"/>
    </location>
</feature>
<dbReference type="InterPro" id="IPR011009">
    <property type="entry name" value="Kinase-like_dom_sf"/>
</dbReference>
<dbReference type="GO" id="GO:0005524">
    <property type="term" value="F:ATP binding"/>
    <property type="evidence" value="ECO:0007669"/>
    <property type="project" value="UniProtKB-KW"/>
</dbReference>
<feature type="region of interest" description="Disordered" evidence="5">
    <location>
        <begin position="567"/>
        <end position="602"/>
    </location>
</feature>
<keyword evidence="1" id="KW-0808">Transferase</keyword>
<dbReference type="InterPro" id="IPR001245">
    <property type="entry name" value="Ser-Thr/Tyr_kinase_cat_dom"/>
</dbReference>
<dbReference type="PROSITE" id="PS00109">
    <property type="entry name" value="PROTEIN_KINASE_TYR"/>
    <property type="match status" value="1"/>
</dbReference>
<gene>
    <name evidence="7" type="ORF">MSAN_02321100</name>
</gene>
<dbReference type="GO" id="GO:0004674">
    <property type="term" value="F:protein serine/threonine kinase activity"/>
    <property type="evidence" value="ECO:0007669"/>
    <property type="project" value="TreeGrafter"/>
</dbReference>
<evidence type="ECO:0000256" key="5">
    <source>
        <dbReference type="SAM" id="MobiDB-lite"/>
    </source>
</evidence>
<reference evidence="7" key="1">
    <citation type="submission" date="2020-05" db="EMBL/GenBank/DDBJ databases">
        <title>Mycena genomes resolve the evolution of fungal bioluminescence.</title>
        <authorList>
            <person name="Tsai I.J."/>
        </authorList>
    </citation>
    <scope>NUCLEOTIDE SEQUENCE</scope>
    <source>
        <strain evidence="7">160909Yilan</strain>
    </source>
</reference>
<keyword evidence="4" id="KW-0067">ATP-binding</keyword>
<dbReference type="SUPFAM" id="SSF56112">
    <property type="entry name" value="Protein kinase-like (PK-like)"/>
    <property type="match status" value="1"/>
</dbReference>
<organism evidence="7 8">
    <name type="scientific">Mycena sanguinolenta</name>
    <dbReference type="NCBI Taxonomy" id="230812"/>
    <lineage>
        <taxon>Eukaryota</taxon>
        <taxon>Fungi</taxon>
        <taxon>Dikarya</taxon>
        <taxon>Basidiomycota</taxon>
        <taxon>Agaricomycotina</taxon>
        <taxon>Agaricomycetes</taxon>
        <taxon>Agaricomycetidae</taxon>
        <taxon>Agaricales</taxon>
        <taxon>Marasmiineae</taxon>
        <taxon>Mycenaceae</taxon>
        <taxon>Mycena</taxon>
    </lineage>
</organism>
<feature type="compositionally biased region" description="Low complexity" evidence="5">
    <location>
        <begin position="252"/>
        <end position="262"/>
    </location>
</feature>
<dbReference type="PANTHER" id="PTHR44329:SF288">
    <property type="entry name" value="MITOGEN-ACTIVATED PROTEIN KINASE KINASE KINASE 20"/>
    <property type="match status" value="1"/>
</dbReference>
<feature type="compositionally biased region" description="Basic and acidic residues" evidence="5">
    <location>
        <begin position="412"/>
        <end position="422"/>
    </location>
</feature>
<name>A0A8H7CHY3_9AGAR</name>
<keyword evidence="8" id="KW-1185">Reference proteome</keyword>
<feature type="compositionally biased region" description="Low complexity" evidence="5">
    <location>
        <begin position="519"/>
        <end position="537"/>
    </location>
</feature>
<feature type="compositionally biased region" description="Polar residues" evidence="5">
    <location>
        <begin position="579"/>
        <end position="595"/>
    </location>
</feature>
<feature type="compositionally biased region" description="Polar residues" evidence="5">
    <location>
        <begin position="98"/>
        <end position="109"/>
    </location>
</feature>
<dbReference type="Gene3D" id="1.10.510.10">
    <property type="entry name" value="Transferase(Phosphotransferase) domain 1"/>
    <property type="match status" value="1"/>
</dbReference>
<evidence type="ECO:0000256" key="3">
    <source>
        <dbReference type="ARBA" id="ARBA00022777"/>
    </source>
</evidence>
<evidence type="ECO:0000256" key="4">
    <source>
        <dbReference type="ARBA" id="ARBA00022840"/>
    </source>
</evidence>
<dbReference type="InterPro" id="IPR000719">
    <property type="entry name" value="Prot_kinase_dom"/>
</dbReference>
<evidence type="ECO:0000313" key="8">
    <source>
        <dbReference type="Proteomes" id="UP000623467"/>
    </source>
</evidence>
<dbReference type="InterPro" id="IPR008266">
    <property type="entry name" value="Tyr_kinase_AS"/>
</dbReference>
<feature type="compositionally biased region" description="Low complexity" evidence="5">
    <location>
        <begin position="58"/>
        <end position="67"/>
    </location>
</feature>
<feature type="compositionally biased region" description="Basic and acidic residues" evidence="5">
    <location>
        <begin position="387"/>
        <end position="402"/>
    </location>
</feature>
<feature type="compositionally biased region" description="Low complexity" evidence="5">
    <location>
        <begin position="223"/>
        <end position="241"/>
    </location>
</feature>
<feature type="region of interest" description="Disordered" evidence="5">
    <location>
        <begin position="35"/>
        <end position="469"/>
    </location>
</feature>
<accession>A0A8H7CHY3</accession>
<evidence type="ECO:0000256" key="2">
    <source>
        <dbReference type="ARBA" id="ARBA00022741"/>
    </source>
</evidence>
<dbReference type="Pfam" id="PF07714">
    <property type="entry name" value="PK_Tyr_Ser-Thr"/>
    <property type="match status" value="1"/>
</dbReference>
<feature type="domain" description="Protein kinase" evidence="6">
    <location>
        <begin position="726"/>
        <end position="984"/>
    </location>
</feature>
<feature type="compositionally biased region" description="Basic residues" evidence="5">
    <location>
        <begin position="211"/>
        <end position="222"/>
    </location>
</feature>
<feature type="region of interest" description="Disordered" evidence="5">
    <location>
        <begin position="1"/>
        <end position="20"/>
    </location>
</feature>
<feature type="compositionally biased region" description="Pro residues" evidence="5">
    <location>
        <begin position="68"/>
        <end position="78"/>
    </location>
</feature>
<evidence type="ECO:0000256" key="1">
    <source>
        <dbReference type="ARBA" id="ARBA00022679"/>
    </source>
</evidence>
<protein>
    <submittedName>
        <fullName evidence="7">Kinase-like protein</fullName>
    </submittedName>
</protein>